<evidence type="ECO:0000256" key="7">
    <source>
        <dbReference type="ARBA" id="ARBA00034808"/>
    </source>
</evidence>
<feature type="binding site" evidence="9">
    <location>
        <begin position="46"/>
        <end position="53"/>
    </location>
    <ligand>
        <name>ATP</name>
        <dbReference type="ChEBI" id="CHEBI:30616"/>
    </ligand>
</feature>
<organism evidence="11 12">
    <name type="scientific">Deinococcus wulumuqiensis</name>
    <dbReference type="NCBI Taxonomy" id="980427"/>
    <lineage>
        <taxon>Bacteria</taxon>
        <taxon>Thermotogati</taxon>
        <taxon>Deinococcota</taxon>
        <taxon>Deinococci</taxon>
        <taxon>Deinococcales</taxon>
        <taxon>Deinococcaceae</taxon>
        <taxon>Deinococcus</taxon>
    </lineage>
</organism>
<evidence type="ECO:0000256" key="9">
    <source>
        <dbReference type="PROSITE-ProRule" id="PRU00560"/>
    </source>
</evidence>
<evidence type="ECO:0000256" key="2">
    <source>
        <dbReference type="ARBA" id="ARBA00022801"/>
    </source>
</evidence>
<keyword evidence="1 9" id="KW-0547">Nucleotide-binding</keyword>
<dbReference type="GO" id="GO:0003677">
    <property type="term" value="F:DNA binding"/>
    <property type="evidence" value="ECO:0007669"/>
    <property type="project" value="InterPro"/>
</dbReference>
<dbReference type="InterPro" id="IPR027417">
    <property type="entry name" value="P-loop_NTPase"/>
</dbReference>
<dbReference type="InterPro" id="IPR000212">
    <property type="entry name" value="DNA_helicase_UvrD/REP"/>
</dbReference>
<dbReference type="SUPFAM" id="SSF52540">
    <property type="entry name" value="P-loop containing nucleoside triphosphate hydrolases"/>
    <property type="match status" value="1"/>
</dbReference>
<dbReference type="KEGG" id="dwu:DVJ83_17200"/>
<evidence type="ECO:0000256" key="8">
    <source>
        <dbReference type="ARBA" id="ARBA00048988"/>
    </source>
</evidence>
<sequence length="546" mass="60932">MTLFEHLEVARHGRKTVVRERRPPSHYQQAIMDALLAGQHRITVQAAPGAGKTTLLKMICELLLERGLVRSGETALLLAFNKHIVAELKKELPPGFDIRTVSSLGHLICQQNRPGLTFDPKKYEDLTTEVIRNLGIPSRATREELRERLTSCVQLHVGHDLGLNIQSGDWVDLMEELDAPVTGSEHTLYQLTLRVLRQGLALLEQQNVISFYDQVLAPSHYGWRLARPVRFLLIDELQDISKAGLKLLQAASDEQTVIIGVGDRDQAINGFAGADHDAMENFSQVFGTRTLPLSISYRCPTRVLDLARPLASGALEAAPGAKEGIIEDIDDEEFFQLVKPGALVLCRVNAPLVSLFYALIGQGIPAFVRGRDLSRSLVAFARDIATWDGKKPRREQLKDSLPLDDFTLKLGEYTDFLLTQIEKDAERSGKDPAMRVVTLADKNQAMGLIHEQSGARTLGELVKAIRRLFEGDESRSVVLSSAHRAKGLEARDVFIVEPDLMPHPKAQSERARRAEECVRYVAYTRAKESLRFVNPFKSHLPEEEAL</sequence>
<evidence type="ECO:0000256" key="6">
    <source>
        <dbReference type="ARBA" id="ARBA00034617"/>
    </source>
</evidence>
<dbReference type="EC" id="5.6.2.4" evidence="7"/>
<protein>
    <recommendedName>
        <fullName evidence="7">DNA 3'-5' helicase</fullName>
        <ecNumber evidence="7">5.6.2.4</ecNumber>
    </recommendedName>
</protein>
<accession>A0A345IMD4</accession>
<reference evidence="11 12" key="1">
    <citation type="submission" date="2018-07" db="EMBL/GenBank/DDBJ databases">
        <title>Complete Genome and Methylome Analysis of Deinococcus wulumuqiensis NEB 479.</title>
        <authorList>
            <person name="Fomenkov A."/>
            <person name="Luyten Y."/>
            <person name="Vincze T."/>
            <person name="Anton B.P."/>
            <person name="Clark T."/>
            <person name="Roberts R.J."/>
            <person name="Morgan R.D."/>
        </authorList>
    </citation>
    <scope>NUCLEOTIDE SEQUENCE [LARGE SCALE GENOMIC DNA]</scope>
    <source>
        <strain evidence="11 12">NEB 479</strain>
        <plasmid evidence="12">Plasmid pdrdi</plasmid>
    </source>
</reference>
<evidence type="ECO:0000313" key="12">
    <source>
        <dbReference type="Proteomes" id="UP000253744"/>
    </source>
</evidence>
<dbReference type="PROSITE" id="PS51198">
    <property type="entry name" value="UVRD_HELICASE_ATP_BIND"/>
    <property type="match status" value="1"/>
</dbReference>
<evidence type="ECO:0000256" key="1">
    <source>
        <dbReference type="ARBA" id="ARBA00022741"/>
    </source>
</evidence>
<evidence type="ECO:0000313" key="11">
    <source>
        <dbReference type="EMBL" id="AXH00857.1"/>
    </source>
</evidence>
<keyword evidence="5" id="KW-0413">Isomerase</keyword>
<keyword evidence="3 9" id="KW-0347">Helicase</keyword>
<comment type="catalytic activity">
    <reaction evidence="8">
        <text>ATP + H2O = ADP + phosphate + H(+)</text>
        <dbReference type="Rhea" id="RHEA:13065"/>
        <dbReference type="ChEBI" id="CHEBI:15377"/>
        <dbReference type="ChEBI" id="CHEBI:15378"/>
        <dbReference type="ChEBI" id="CHEBI:30616"/>
        <dbReference type="ChEBI" id="CHEBI:43474"/>
        <dbReference type="ChEBI" id="CHEBI:456216"/>
        <dbReference type="EC" id="5.6.2.4"/>
    </reaction>
</comment>
<comment type="catalytic activity">
    <reaction evidence="6">
        <text>Couples ATP hydrolysis with the unwinding of duplex DNA by translocating in the 3'-5' direction.</text>
        <dbReference type="EC" id="5.6.2.4"/>
    </reaction>
</comment>
<evidence type="ECO:0000259" key="10">
    <source>
        <dbReference type="PROSITE" id="PS51198"/>
    </source>
</evidence>
<geneLocation type="plasmid" evidence="12">
    <name>pdrdi</name>
</geneLocation>
<dbReference type="EMBL" id="CP031163">
    <property type="protein sequence ID" value="AXH00857.1"/>
    <property type="molecule type" value="Genomic_DNA"/>
</dbReference>
<dbReference type="Proteomes" id="UP000253744">
    <property type="component" value="Plasmid pDrdI"/>
</dbReference>
<dbReference type="RefSeq" id="WP_114673505.1">
    <property type="nucleotide sequence ID" value="NZ_CP031163.1"/>
</dbReference>
<dbReference type="PANTHER" id="PTHR11070">
    <property type="entry name" value="UVRD / RECB / PCRA DNA HELICASE FAMILY MEMBER"/>
    <property type="match status" value="1"/>
</dbReference>
<evidence type="ECO:0000256" key="5">
    <source>
        <dbReference type="ARBA" id="ARBA00023235"/>
    </source>
</evidence>
<keyword evidence="11" id="KW-0614">Plasmid</keyword>
<gene>
    <name evidence="11" type="ORF">DVJ83_17200</name>
</gene>
<dbReference type="AlphaFoldDB" id="A0A345IMD4"/>
<dbReference type="Pfam" id="PF13245">
    <property type="entry name" value="AAA_19"/>
    <property type="match status" value="1"/>
</dbReference>
<dbReference type="InterPro" id="IPR014016">
    <property type="entry name" value="UvrD-like_ATP-bd"/>
</dbReference>
<name>A0A345IMD4_9DEIO</name>
<keyword evidence="2 9" id="KW-0378">Hydrolase</keyword>
<evidence type="ECO:0000256" key="4">
    <source>
        <dbReference type="ARBA" id="ARBA00022840"/>
    </source>
</evidence>
<dbReference type="GO" id="GO:0005524">
    <property type="term" value="F:ATP binding"/>
    <property type="evidence" value="ECO:0007669"/>
    <property type="project" value="UniProtKB-UniRule"/>
</dbReference>
<evidence type="ECO:0000256" key="3">
    <source>
        <dbReference type="ARBA" id="ARBA00022806"/>
    </source>
</evidence>
<dbReference type="Gene3D" id="3.40.50.300">
    <property type="entry name" value="P-loop containing nucleotide triphosphate hydrolases"/>
    <property type="match status" value="2"/>
</dbReference>
<dbReference type="GO" id="GO:0043138">
    <property type="term" value="F:3'-5' DNA helicase activity"/>
    <property type="evidence" value="ECO:0007669"/>
    <property type="project" value="UniProtKB-EC"/>
</dbReference>
<proteinExistence type="predicted"/>
<dbReference type="InterPro" id="IPR014017">
    <property type="entry name" value="DNA_helicase_UvrD-like_C"/>
</dbReference>
<feature type="domain" description="UvrD-like helicase ATP-binding" evidence="10">
    <location>
        <begin position="25"/>
        <end position="300"/>
    </location>
</feature>
<keyword evidence="4 9" id="KW-0067">ATP-binding</keyword>
<dbReference type="Pfam" id="PF13361">
    <property type="entry name" value="UvrD_C"/>
    <property type="match status" value="1"/>
</dbReference>
<dbReference type="GO" id="GO:0016887">
    <property type="term" value="F:ATP hydrolysis activity"/>
    <property type="evidence" value="ECO:0007669"/>
    <property type="project" value="RHEA"/>
</dbReference>